<dbReference type="InterPro" id="IPR013083">
    <property type="entry name" value="Znf_RING/FYVE/PHD"/>
</dbReference>
<organism evidence="6 7">
    <name type="scientific">Macrosiphum euphorbiae</name>
    <name type="common">potato aphid</name>
    <dbReference type="NCBI Taxonomy" id="13131"/>
    <lineage>
        <taxon>Eukaryota</taxon>
        <taxon>Metazoa</taxon>
        <taxon>Ecdysozoa</taxon>
        <taxon>Arthropoda</taxon>
        <taxon>Hexapoda</taxon>
        <taxon>Insecta</taxon>
        <taxon>Pterygota</taxon>
        <taxon>Neoptera</taxon>
        <taxon>Paraneoptera</taxon>
        <taxon>Hemiptera</taxon>
        <taxon>Sternorrhyncha</taxon>
        <taxon>Aphidomorpha</taxon>
        <taxon>Aphidoidea</taxon>
        <taxon>Aphididae</taxon>
        <taxon>Macrosiphini</taxon>
        <taxon>Macrosiphum</taxon>
    </lineage>
</organism>
<dbReference type="EMBL" id="CARXXK010000001">
    <property type="protein sequence ID" value="CAI6349246.1"/>
    <property type="molecule type" value="Genomic_DNA"/>
</dbReference>
<dbReference type="PANTHER" id="PTHR46319">
    <property type="entry name" value="ZINC FINGER FYVE DOMAIN-CONTAINING PROTEIN"/>
    <property type="match status" value="1"/>
</dbReference>
<keyword evidence="2 4" id="KW-0863">Zinc-finger</keyword>
<dbReference type="Pfam" id="PF11979">
    <property type="entry name" value="SARA_C"/>
    <property type="match status" value="1"/>
</dbReference>
<name>A0AAV0W1R7_9HEMI</name>
<dbReference type="InterPro" id="IPR022557">
    <property type="entry name" value="SARA-like_C"/>
</dbReference>
<keyword evidence="7" id="KW-1185">Reference proteome</keyword>
<evidence type="ECO:0000256" key="2">
    <source>
        <dbReference type="ARBA" id="ARBA00022771"/>
    </source>
</evidence>
<accession>A0AAV0W1R7</accession>
<dbReference type="SMART" id="SM00064">
    <property type="entry name" value="FYVE"/>
    <property type="match status" value="1"/>
</dbReference>
<evidence type="ECO:0000313" key="7">
    <source>
        <dbReference type="Proteomes" id="UP001160148"/>
    </source>
</evidence>
<dbReference type="Pfam" id="PF01363">
    <property type="entry name" value="FYVE"/>
    <property type="match status" value="1"/>
</dbReference>
<dbReference type="GO" id="GO:0031901">
    <property type="term" value="C:early endosome membrane"/>
    <property type="evidence" value="ECO:0007669"/>
    <property type="project" value="TreeGrafter"/>
</dbReference>
<evidence type="ECO:0000256" key="3">
    <source>
        <dbReference type="ARBA" id="ARBA00022833"/>
    </source>
</evidence>
<dbReference type="AlphaFoldDB" id="A0AAV0W1R7"/>
<dbReference type="Pfam" id="PF11409">
    <property type="entry name" value="SARA"/>
    <property type="match status" value="1"/>
</dbReference>
<dbReference type="InterPro" id="IPR011011">
    <property type="entry name" value="Znf_FYVE_PHD"/>
</dbReference>
<feature type="domain" description="FYVE-type" evidence="5">
    <location>
        <begin position="535"/>
        <end position="594"/>
    </location>
</feature>
<reference evidence="6 7" key="1">
    <citation type="submission" date="2023-01" db="EMBL/GenBank/DDBJ databases">
        <authorList>
            <person name="Whitehead M."/>
        </authorList>
    </citation>
    <scope>NUCLEOTIDE SEQUENCE [LARGE SCALE GENOMIC DNA]</scope>
</reference>
<dbReference type="SMART" id="SM01421">
    <property type="entry name" value="DUF3480"/>
    <property type="match status" value="1"/>
</dbReference>
<evidence type="ECO:0000259" key="5">
    <source>
        <dbReference type="PROSITE" id="PS50178"/>
    </source>
</evidence>
<dbReference type="SUPFAM" id="SSF57903">
    <property type="entry name" value="FYVE/PHD zinc finger"/>
    <property type="match status" value="1"/>
</dbReference>
<dbReference type="GO" id="GO:0016197">
    <property type="term" value="P:endosomal transport"/>
    <property type="evidence" value="ECO:0007669"/>
    <property type="project" value="TreeGrafter"/>
</dbReference>
<dbReference type="Gene3D" id="3.30.500.40">
    <property type="match status" value="1"/>
</dbReference>
<gene>
    <name evidence="6" type="ORF">MEUPH1_LOCUS5833</name>
</gene>
<dbReference type="Gene3D" id="4.10.720.10">
    <property type="entry name" value="Smad anchor for receptor activation, Smad-binding domain"/>
    <property type="match status" value="1"/>
</dbReference>
<evidence type="ECO:0000256" key="1">
    <source>
        <dbReference type="ARBA" id="ARBA00022723"/>
    </source>
</evidence>
<dbReference type="FunFam" id="3.30.40.10:FF:000084">
    <property type="entry name" value="Zinc finger, FYVE domain-containing 9b"/>
    <property type="match status" value="1"/>
</dbReference>
<dbReference type="InterPro" id="IPR017455">
    <property type="entry name" value="Znf_FYVE-rel"/>
</dbReference>
<evidence type="ECO:0000313" key="6">
    <source>
        <dbReference type="EMBL" id="CAI6349246.1"/>
    </source>
</evidence>
<dbReference type="Gene3D" id="3.30.1360.220">
    <property type="entry name" value="Domain of unknown function (DUF3480), N-terminal subdomain"/>
    <property type="match status" value="2"/>
</dbReference>
<evidence type="ECO:0000256" key="4">
    <source>
        <dbReference type="PROSITE-ProRule" id="PRU00091"/>
    </source>
</evidence>
<dbReference type="Gene3D" id="3.30.40.10">
    <property type="entry name" value="Zinc/RING finger domain, C3HC4 (zinc finger)"/>
    <property type="match status" value="1"/>
</dbReference>
<dbReference type="InterPro" id="IPR037145">
    <property type="entry name" value="SARA_Smad-bd_sf"/>
</dbReference>
<dbReference type="Proteomes" id="UP001160148">
    <property type="component" value="Unassembled WGS sequence"/>
</dbReference>
<protein>
    <recommendedName>
        <fullName evidence="5">FYVE-type domain-containing protein</fullName>
    </recommendedName>
</protein>
<dbReference type="InterPro" id="IPR000306">
    <property type="entry name" value="Znf_FYVE"/>
</dbReference>
<proteinExistence type="predicted"/>
<comment type="caution">
    <text evidence="6">The sequence shown here is derived from an EMBL/GenBank/DDBJ whole genome shotgun (WGS) entry which is preliminary data.</text>
</comment>
<dbReference type="CDD" id="cd15729">
    <property type="entry name" value="FYVE_endofin"/>
    <property type="match status" value="1"/>
</dbReference>
<sequence length="1232" mass="138633">MEKFTVDLDKVLDEFEFNEEREQLQASILNGRSNVVPTIQTQAPAITGKMLPASSYRRPAFEPINLADADFGIEPTATTSVRSDLMQNGFVETVDPEEITPLLDIDLPSNEKALNSIIDVVDEYQYKPFNLNIPPDPYEGQEMLKDFRPDLLESYDSAKESDKNYSIDNIQRLPDVASCPVLITSPDSSKDDCTISSELQSLNTSEICDIDSTNADFSDLELYKCLQEYEEREDLLSVNYNCSSSTDVLSPRSEFSDELIAEKPLICDDSISETKDTISSETSNDLLLLSNNNCDEPQEDVNEQLLLSEEEKVILEEMLEDSSKLEVSFEESTTVEQLENELDTILDVEIESEVTKDKSQKDVDEHNDIPDLPIVPDSKLELEFQHNETIQTFNQQINEELLEKNSSNEVIIEDKALLPESQVEYVYPLEKEPTDSLCSIESTETILLKDDNQVSVNTVTDSLDSQSTCSLPSEVIGDTIENVEENHLQRPSTLDLNGATNCEIELPSTLSTDSDCALSLIERRLGKLQPYWVPDEAAKSCMRCQLKFTVVKRRHHCRACGEVLCSKCCNLRARLSYMNNNEGRVCQQCYNTLARASQVEQKVATIKHPNPNNPMEYCSTVPPLQQVTDFKNQPVPSVLVPVSVLKREGRVKSDVPKQVMFSDGIRPGGDLADLDGSSERIIPTRRLSRSLKKLSPTINNVLVANRRPLNSQTQSYIPNIGLPPAAKRDQGELIFDDTERPIALNDPETMFAINPNLFLYVRRVFLDCCVKRETWCMSTDGLACVGQDEVVILLETLPNEKHPPRDIFLFVNNLYKNASTGVTVSDMSFTAPVNTTLLDSNNHGGFLFVRQTYQCMQKLRLPSPPYLFALLVHQYETPWAKMFPIRLMLRLGAEYRYYPCMLVSIRNRSSLYTEIGQTVIKLLVDFRQYSYGLPTVKGCYIHMDEKQIMVLLPRNRYDQVSRLVLASNRGLLAFGANFSAVADSHLVCVQSTKDDGNYNTQAINIHNKPRQITGASFIALNGDLEDEVSTRWRIVEDGVMVNMSSQKMALLRDALRLMKDFELNCGTNDEQTVIFHWTEDDVNFNIGVKSCIDGRLLDGVYSIRVHNGVDYSGKRHFIRWTEVFVIQCEETSDRVDEPLDTSRTAESISKATCTALVPLLDLLSAASLTPLALRIVINPDSVGYEAGSGQSKLPPLYMQSLDEHLVPVVNAIAVKAQQSSVILELVFRVMEH</sequence>
<keyword evidence="1" id="KW-0479">Metal-binding</keyword>
<dbReference type="SMART" id="SM01422">
    <property type="entry name" value="SARA"/>
    <property type="match status" value="1"/>
</dbReference>
<keyword evidence="3" id="KW-0862">Zinc</keyword>
<dbReference type="InterPro" id="IPR024608">
    <property type="entry name" value="SARA-like_SBD"/>
</dbReference>
<dbReference type="PROSITE" id="PS50178">
    <property type="entry name" value="ZF_FYVE"/>
    <property type="match status" value="1"/>
</dbReference>
<dbReference type="GO" id="GO:0008270">
    <property type="term" value="F:zinc ion binding"/>
    <property type="evidence" value="ECO:0007669"/>
    <property type="project" value="UniProtKB-KW"/>
</dbReference>
<dbReference type="PANTHER" id="PTHR46319:SF3">
    <property type="entry name" value="ZINC FINGER FYVE DOMAIN-CONTAINING PROTEIN"/>
    <property type="match status" value="1"/>
</dbReference>